<evidence type="ECO:0000259" key="1">
    <source>
        <dbReference type="Pfam" id="PF22569"/>
    </source>
</evidence>
<dbReference type="Gene3D" id="2.70.40.10">
    <property type="match status" value="1"/>
</dbReference>
<proteinExistence type="predicted"/>
<evidence type="ECO:0000313" key="2">
    <source>
        <dbReference type="EMBL" id="KYB44841.1"/>
    </source>
</evidence>
<organism evidence="2">
    <name type="scientific">Brucella anthropi</name>
    <name type="common">Ochrobactrum anthropi</name>
    <dbReference type="NCBI Taxonomy" id="529"/>
    <lineage>
        <taxon>Bacteria</taxon>
        <taxon>Pseudomonadati</taxon>
        <taxon>Pseudomonadota</taxon>
        <taxon>Alphaproteobacteria</taxon>
        <taxon>Hyphomicrobiales</taxon>
        <taxon>Brucellaceae</taxon>
        <taxon>Brucella/Ochrobactrum group</taxon>
        <taxon>Brucella</taxon>
    </lineage>
</organism>
<protein>
    <recommendedName>
        <fullName evidence="1">2'-deoxycytidine 5'-triphosphate deaminase C-terminal domain-containing protein</fullName>
    </recommendedName>
</protein>
<comment type="caution">
    <text evidence="2">The sequence shown here is derived from an EMBL/GenBank/DDBJ whole genome shotgun (WGS) entry which is preliminary data.</text>
</comment>
<dbReference type="Pfam" id="PF22569">
    <property type="entry name" value="DCD_C"/>
    <property type="match status" value="1"/>
</dbReference>
<dbReference type="AlphaFoldDB" id="A0A656Z3V3"/>
<dbReference type="SUPFAM" id="SSF51283">
    <property type="entry name" value="dUTPase-like"/>
    <property type="match status" value="1"/>
</dbReference>
<gene>
    <name evidence="2" type="ORF">AB664_18390</name>
</gene>
<reference evidence="2" key="1">
    <citation type="submission" date="2016-02" db="EMBL/GenBank/DDBJ databases">
        <title>Genomic sequences of Ochrobactrum anthropi.</title>
        <authorList>
            <person name="Chudasama K.S."/>
            <person name="Thaker V.S."/>
        </authorList>
    </citation>
    <scope>NUCLEOTIDE SEQUENCE [LARGE SCALE GENOMIC DNA]</scope>
    <source>
        <strain evidence="2">SUBG007</strain>
    </source>
</reference>
<dbReference type="InterPro" id="IPR053811">
    <property type="entry name" value="DCD_C"/>
</dbReference>
<sequence length="103" mass="11636">MHYAGFFDPGFGHTAAGGTGSRAVLEVRSHEVPFILEHGQIVGRLVYEHMLNRPKALYGIDLGSNYQAQQLKLSKHFRYCVLPDPVHIKWDVVEDCLGEKWEG</sequence>
<accession>A0A656Z3V3</accession>
<dbReference type="EMBL" id="LUAY01007437">
    <property type="protein sequence ID" value="KYB44841.1"/>
    <property type="molecule type" value="Genomic_DNA"/>
</dbReference>
<feature type="domain" description="2'-deoxycytidine 5'-triphosphate deaminase C-terminal" evidence="1">
    <location>
        <begin position="1"/>
        <end position="77"/>
    </location>
</feature>
<dbReference type="InterPro" id="IPR036157">
    <property type="entry name" value="dUTPase-like_sf"/>
</dbReference>
<name>A0A656Z3V3_BRUAN</name>